<evidence type="ECO:0000256" key="3">
    <source>
        <dbReference type="ARBA" id="ARBA00023163"/>
    </source>
</evidence>
<feature type="DNA-binding region" description="H-T-H motif" evidence="4">
    <location>
        <begin position="32"/>
        <end position="51"/>
    </location>
</feature>
<dbReference type="EMBL" id="WNKS01000015">
    <property type="protein sequence ID" value="MTV32310.1"/>
    <property type="molecule type" value="Genomic_DNA"/>
</dbReference>
<dbReference type="RefSeq" id="WP_155446998.1">
    <property type="nucleotide sequence ID" value="NZ_JAOQNR010000007.1"/>
</dbReference>
<dbReference type="GO" id="GO:0003700">
    <property type="term" value="F:DNA-binding transcription factor activity"/>
    <property type="evidence" value="ECO:0007669"/>
    <property type="project" value="TreeGrafter"/>
</dbReference>
<dbReference type="PROSITE" id="PS50977">
    <property type="entry name" value="HTH_TETR_2"/>
    <property type="match status" value="1"/>
</dbReference>
<proteinExistence type="predicted"/>
<dbReference type="InterPro" id="IPR001647">
    <property type="entry name" value="HTH_TetR"/>
</dbReference>
<name>A0A6N8DP23_RHOAC</name>
<keyword evidence="3" id="KW-0804">Transcription</keyword>
<reference evidence="6 7" key="1">
    <citation type="submission" date="2019-11" db="EMBL/GenBank/DDBJ databases">
        <title>Whole-genome sequence of a Rhodoblastus acidophilus DSM 142.</title>
        <authorList>
            <person name="Kyndt J.A."/>
            <person name="Meyer T.E."/>
        </authorList>
    </citation>
    <scope>NUCLEOTIDE SEQUENCE [LARGE SCALE GENOMIC DNA]</scope>
    <source>
        <strain evidence="6 7">DSM 142</strain>
    </source>
</reference>
<evidence type="ECO:0000313" key="6">
    <source>
        <dbReference type="EMBL" id="MTV32310.1"/>
    </source>
</evidence>
<dbReference type="AlphaFoldDB" id="A0A6N8DP23"/>
<accession>A0A6N8DP23</accession>
<dbReference type="InterPro" id="IPR050109">
    <property type="entry name" value="HTH-type_TetR-like_transc_reg"/>
</dbReference>
<keyword evidence="2 4" id="KW-0238">DNA-binding</keyword>
<dbReference type="PANTHER" id="PTHR30055">
    <property type="entry name" value="HTH-TYPE TRANSCRIPTIONAL REGULATOR RUTR"/>
    <property type="match status" value="1"/>
</dbReference>
<keyword evidence="1" id="KW-0805">Transcription regulation</keyword>
<sequence>MTKAEDRRTLQRERLIETAEATIALSGHAALKARDLAASVGVSLGGLYNLVGDLDELMLLVSARTLRRLDAALGAEAGDDPVEQLVGAALAYCRFARDNLSLWRAVFEHHPAAVPDWHVETQLGLFRHLAEPLRRIAPHKSEAQRQLLARTWFSAVHGVVLLGLEAMLVAVPYDALEAQIAEMVRALCAGARQG</sequence>
<dbReference type="InterPro" id="IPR036271">
    <property type="entry name" value="Tet_transcr_reg_TetR-rel_C_sf"/>
</dbReference>
<comment type="caution">
    <text evidence="6">The sequence shown here is derived from an EMBL/GenBank/DDBJ whole genome shotgun (WGS) entry which is preliminary data.</text>
</comment>
<dbReference type="SUPFAM" id="SSF48498">
    <property type="entry name" value="Tetracyclin repressor-like, C-terminal domain"/>
    <property type="match status" value="1"/>
</dbReference>
<dbReference type="InterPro" id="IPR025996">
    <property type="entry name" value="MT1864/Rv1816-like_C"/>
</dbReference>
<gene>
    <name evidence="6" type="ORF">GJ654_15075</name>
</gene>
<feature type="domain" description="HTH tetR-type" evidence="5">
    <location>
        <begin position="9"/>
        <end position="69"/>
    </location>
</feature>
<evidence type="ECO:0000256" key="4">
    <source>
        <dbReference type="PROSITE-ProRule" id="PRU00335"/>
    </source>
</evidence>
<dbReference type="InterPro" id="IPR009057">
    <property type="entry name" value="Homeodomain-like_sf"/>
</dbReference>
<dbReference type="Gene3D" id="1.10.357.10">
    <property type="entry name" value="Tetracycline Repressor, domain 2"/>
    <property type="match status" value="1"/>
</dbReference>
<dbReference type="Proteomes" id="UP000439113">
    <property type="component" value="Unassembled WGS sequence"/>
</dbReference>
<evidence type="ECO:0000259" key="5">
    <source>
        <dbReference type="PROSITE" id="PS50977"/>
    </source>
</evidence>
<evidence type="ECO:0000256" key="1">
    <source>
        <dbReference type="ARBA" id="ARBA00023015"/>
    </source>
</evidence>
<dbReference type="OrthoDB" id="7223515at2"/>
<evidence type="ECO:0000313" key="7">
    <source>
        <dbReference type="Proteomes" id="UP000439113"/>
    </source>
</evidence>
<protein>
    <submittedName>
        <fullName evidence="6">TetR/AcrR family transcriptional regulator</fullName>
    </submittedName>
</protein>
<dbReference type="PANTHER" id="PTHR30055:SF234">
    <property type="entry name" value="HTH-TYPE TRANSCRIPTIONAL REGULATOR BETI"/>
    <property type="match status" value="1"/>
</dbReference>
<organism evidence="6 7">
    <name type="scientific">Rhodoblastus acidophilus</name>
    <name type="common">Rhodopseudomonas acidophila</name>
    <dbReference type="NCBI Taxonomy" id="1074"/>
    <lineage>
        <taxon>Bacteria</taxon>
        <taxon>Pseudomonadati</taxon>
        <taxon>Pseudomonadota</taxon>
        <taxon>Alphaproteobacteria</taxon>
        <taxon>Hyphomicrobiales</taxon>
        <taxon>Rhodoblastaceae</taxon>
        <taxon>Rhodoblastus</taxon>
    </lineage>
</organism>
<dbReference type="GO" id="GO:0000976">
    <property type="term" value="F:transcription cis-regulatory region binding"/>
    <property type="evidence" value="ECO:0007669"/>
    <property type="project" value="TreeGrafter"/>
</dbReference>
<evidence type="ECO:0000256" key="2">
    <source>
        <dbReference type="ARBA" id="ARBA00023125"/>
    </source>
</evidence>
<dbReference type="Pfam" id="PF13305">
    <property type="entry name" value="TetR_C_33"/>
    <property type="match status" value="1"/>
</dbReference>
<dbReference type="SUPFAM" id="SSF46689">
    <property type="entry name" value="Homeodomain-like"/>
    <property type="match status" value="1"/>
</dbReference>